<sequence>MSRRNVRNCGQVKGQVIGLLQQTLNTSGCSRRLSTDLLLRVIVGIGLLKATITAVSQRVALGVSDETLRKAIYAALPPMWMFPELFDKQLQDGSRRHSGANAA</sequence>
<dbReference type="AlphaFoldDB" id="A0A517ZEX5"/>
<organism evidence="1 2">
    <name type="scientific">Maioricimonas rarisocia</name>
    <dbReference type="NCBI Taxonomy" id="2528026"/>
    <lineage>
        <taxon>Bacteria</taxon>
        <taxon>Pseudomonadati</taxon>
        <taxon>Planctomycetota</taxon>
        <taxon>Planctomycetia</taxon>
        <taxon>Planctomycetales</taxon>
        <taxon>Planctomycetaceae</taxon>
        <taxon>Maioricimonas</taxon>
    </lineage>
</organism>
<accession>A0A517ZEX5</accession>
<gene>
    <name evidence="1" type="ORF">Mal4_53860</name>
</gene>
<reference evidence="1 2" key="1">
    <citation type="submission" date="2019-02" db="EMBL/GenBank/DDBJ databases">
        <title>Deep-cultivation of Planctomycetes and their phenomic and genomic characterization uncovers novel biology.</title>
        <authorList>
            <person name="Wiegand S."/>
            <person name="Jogler M."/>
            <person name="Boedeker C."/>
            <person name="Pinto D."/>
            <person name="Vollmers J."/>
            <person name="Rivas-Marin E."/>
            <person name="Kohn T."/>
            <person name="Peeters S.H."/>
            <person name="Heuer A."/>
            <person name="Rast P."/>
            <person name="Oberbeckmann S."/>
            <person name="Bunk B."/>
            <person name="Jeske O."/>
            <person name="Meyerdierks A."/>
            <person name="Storesund J.E."/>
            <person name="Kallscheuer N."/>
            <person name="Luecker S."/>
            <person name="Lage O.M."/>
            <person name="Pohl T."/>
            <person name="Merkel B.J."/>
            <person name="Hornburger P."/>
            <person name="Mueller R.-W."/>
            <person name="Bruemmer F."/>
            <person name="Labrenz M."/>
            <person name="Spormann A.M."/>
            <person name="Op den Camp H."/>
            <person name="Overmann J."/>
            <person name="Amann R."/>
            <person name="Jetten M.S.M."/>
            <person name="Mascher T."/>
            <person name="Medema M.H."/>
            <person name="Devos D.P."/>
            <person name="Kaster A.-K."/>
            <person name="Ovreas L."/>
            <person name="Rohde M."/>
            <person name="Galperin M.Y."/>
            <person name="Jogler C."/>
        </authorList>
    </citation>
    <scope>NUCLEOTIDE SEQUENCE [LARGE SCALE GENOMIC DNA]</scope>
    <source>
        <strain evidence="1 2">Mal4</strain>
    </source>
</reference>
<evidence type="ECO:0000313" key="1">
    <source>
        <dbReference type="EMBL" id="QDU41021.1"/>
    </source>
</evidence>
<protein>
    <submittedName>
        <fullName evidence="1">Uncharacterized protein</fullName>
    </submittedName>
</protein>
<name>A0A517ZEX5_9PLAN</name>
<dbReference type="KEGG" id="mri:Mal4_53860"/>
<dbReference type="EMBL" id="CP036275">
    <property type="protein sequence ID" value="QDU41021.1"/>
    <property type="molecule type" value="Genomic_DNA"/>
</dbReference>
<keyword evidence="2" id="KW-1185">Reference proteome</keyword>
<proteinExistence type="predicted"/>
<evidence type="ECO:0000313" key="2">
    <source>
        <dbReference type="Proteomes" id="UP000320496"/>
    </source>
</evidence>
<dbReference type="Proteomes" id="UP000320496">
    <property type="component" value="Chromosome"/>
</dbReference>
<dbReference type="RefSeq" id="WP_145372247.1">
    <property type="nucleotide sequence ID" value="NZ_CP036275.1"/>
</dbReference>